<evidence type="ECO:0000256" key="1">
    <source>
        <dbReference type="ARBA" id="ARBA00004613"/>
    </source>
</evidence>
<dbReference type="PANTHER" id="PTHR34216:SF3">
    <property type="entry name" value="POLY-BETA-1,6-N-ACETYL-D-GLUCOSAMINE N-DEACETYLASE"/>
    <property type="match status" value="1"/>
</dbReference>
<accession>A0A2W2H2R2</accession>
<gene>
    <name evidence="5" type="ORF">C1I98_17515</name>
</gene>
<name>A0A2W2H2R2_9ACTN</name>
<comment type="subcellular location">
    <subcellularLocation>
        <location evidence="1">Secreted</location>
    </subcellularLocation>
</comment>
<dbReference type="AlphaFoldDB" id="A0A2W2H2R2"/>
<dbReference type="Pfam" id="PF01522">
    <property type="entry name" value="Polysacc_deac_1"/>
    <property type="match status" value="1"/>
</dbReference>
<feature type="signal peptide" evidence="3">
    <location>
        <begin position="1"/>
        <end position="20"/>
    </location>
</feature>
<dbReference type="InterPro" id="IPR002509">
    <property type="entry name" value="NODB_dom"/>
</dbReference>
<feature type="domain" description="NodB homology" evidence="4">
    <location>
        <begin position="119"/>
        <end position="250"/>
    </location>
</feature>
<evidence type="ECO:0000256" key="3">
    <source>
        <dbReference type="SAM" id="SignalP"/>
    </source>
</evidence>
<dbReference type="PANTHER" id="PTHR34216">
    <property type="match status" value="1"/>
</dbReference>
<dbReference type="Gene3D" id="3.20.20.370">
    <property type="entry name" value="Glycoside hydrolase/deacetylase"/>
    <property type="match status" value="1"/>
</dbReference>
<evidence type="ECO:0000256" key="2">
    <source>
        <dbReference type="ARBA" id="ARBA00022729"/>
    </source>
</evidence>
<comment type="caution">
    <text evidence="5">The sequence shown here is derived from an EMBL/GenBank/DDBJ whole genome shotgun (WGS) entry which is preliminary data.</text>
</comment>
<feature type="chain" id="PRO_5038852216" evidence="3">
    <location>
        <begin position="21"/>
        <end position="349"/>
    </location>
</feature>
<sequence>MRGYGVCRTGAVALSLLALAGCMSDADDAVKVAAAKKAAKAVSPQEVRKARLAVAAKAKANELGQVPVLMYHRVVAKPDIADDRTPAQFRAELERLAQEGYVPITAAEYATGKIGIPAGRHPVVLTFDDSSPSQVTLDGMGRPAPDSAVGILLDVARRNPGFRPVATFYVTRDMFGKARPEEQTQILTWLHERGFDLGNHTRDHLNLRGKAKKQVEKEVAAGHQVIRGRIPFDPVTLALPYGNQPNTKEWALRGSASGTRYEYGGVFLAGYTPAASPFSKDFDPLGIPRIKSQEKKGECVRFCSTAWLDWLKEHPEERFTSDGDIRTVAYPKFKAAFGAKKYAAYALPY</sequence>
<dbReference type="RefSeq" id="WP_111168530.1">
    <property type="nucleotide sequence ID" value="NZ_POUA01000127.1"/>
</dbReference>
<evidence type="ECO:0000313" key="6">
    <source>
        <dbReference type="Proteomes" id="UP000248544"/>
    </source>
</evidence>
<dbReference type="GO" id="GO:0005975">
    <property type="term" value="P:carbohydrate metabolic process"/>
    <property type="evidence" value="ECO:0007669"/>
    <property type="project" value="InterPro"/>
</dbReference>
<dbReference type="Proteomes" id="UP000248544">
    <property type="component" value="Unassembled WGS sequence"/>
</dbReference>
<dbReference type="InterPro" id="IPR051398">
    <property type="entry name" value="Polysacch_Deacetylase"/>
</dbReference>
<protein>
    <submittedName>
        <fullName evidence="5">Polysaccharide deacetylase</fullName>
    </submittedName>
</protein>
<reference evidence="5 6" key="1">
    <citation type="submission" date="2018-01" db="EMBL/GenBank/DDBJ databases">
        <title>Draft genome sequence of Sphaerisporangium sp. 7K107.</title>
        <authorList>
            <person name="Sahin N."/>
            <person name="Saygin H."/>
            <person name="Ay H."/>
        </authorList>
    </citation>
    <scope>NUCLEOTIDE SEQUENCE [LARGE SCALE GENOMIC DNA]</scope>
    <source>
        <strain evidence="5 6">7K107</strain>
    </source>
</reference>
<dbReference type="SUPFAM" id="SSF88713">
    <property type="entry name" value="Glycoside hydrolase/deacetylase"/>
    <property type="match status" value="1"/>
</dbReference>
<dbReference type="PROSITE" id="PS51257">
    <property type="entry name" value="PROKAR_LIPOPROTEIN"/>
    <property type="match status" value="1"/>
</dbReference>
<keyword evidence="6" id="KW-1185">Reference proteome</keyword>
<evidence type="ECO:0000313" key="5">
    <source>
        <dbReference type="EMBL" id="PZG44200.1"/>
    </source>
</evidence>
<dbReference type="GO" id="GO:0016810">
    <property type="term" value="F:hydrolase activity, acting on carbon-nitrogen (but not peptide) bonds"/>
    <property type="evidence" value="ECO:0007669"/>
    <property type="project" value="InterPro"/>
</dbReference>
<evidence type="ECO:0000259" key="4">
    <source>
        <dbReference type="Pfam" id="PF01522"/>
    </source>
</evidence>
<dbReference type="InterPro" id="IPR011330">
    <property type="entry name" value="Glyco_hydro/deAcase_b/a-brl"/>
</dbReference>
<proteinExistence type="predicted"/>
<organism evidence="5 6">
    <name type="scientific">Spongiactinospora gelatinilytica</name>
    <dbReference type="NCBI Taxonomy" id="2666298"/>
    <lineage>
        <taxon>Bacteria</taxon>
        <taxon>Bacillati</taxon>
        <taxon>Actinomycetota</taxon>
        <taxon>Actinomycetes</taxon>
        <taxon>Streptosporangiales</taxon>
        <taxon>Streptosporangiaceae</taxon>
        <taxon>Spongiactinospora</taxon>
    </lineage>
</organism>
<dbReference type="EMBL" id="POUA01000127">
    <property type="protein sequence ID" value="PZG44200.1"/>
    <property type="molecule type" value="Genomic_DNA"/>
</dbReference>
<dbReference type="GO" id="GO:0005576">
    <property type="term" value="C:extracellular region"/>
    <property type="evidence" value="ECO:0007669"/>
    <property type="project" value="UniProtKB-SubCell"/>
</dbReference>
<keyword evidence="2 3" id="KW-0732">Signal</keyword>